<proteinExistence type="predicted"/>
<sequence>MFTYALSPKPPSGCVWTGVAHAFTSQPPSIRVRTRLANAISANASSRTVSKHRPHAISFPVDPLSDSISHQPSIQGFFQHAIDSRGASERIWGFVPDSPHKSLATLSEDSEDLASPIICINVPAVPSNEAVLPPCAKPLPKAKITARHDQLLDVLHLPEADKERAKDLWDKDPDSEIRESFNIIDEFRSLLDGIDLNEYYVGLQIFSRSMELSVTTTDRKTMDVPNPLSFFEFDRIPGNFKDATRVLTTNTSVWPHTADSPTPGESDIDDHQKTLKQQAEDLRMKVGMLFSFPDDTDPSMIYD</sequence>
<dbReference type="HOGENOM" id="CLU_056213_0_0_1"/>
<protein>
    <submittedName>
        <fullName evidence="1">Uncharacterized protein</fullName>
    </submittedName>
</protein>
<evidence type="ECO:0000313" key="2">
    <source>
        <dbReference type="Proteomes" id="UP000053647"/>
    </source>
</evidence>
<reference evidence="2" key="2">
    <citation type="submission" date="2015-01" db="EMBL/GenBank/DDBJ databases">
        <title>Evolutionary Origins and Diversification of the Mycorrhizal Mutualists.</title>
        <authorList>
            <consortium name="DOE Joint Genome Institute"/>
            <consortium name="Mycorrhizal Genomics Consortium"/>
            <person name="Kohler A."/>
            <person name="Kuo A."/>
            <person name="Nagy L.G."/>
            <person name="Floudas D."/>
            <person name="Copeland A."/>
            <person name="Barry K.W."/>
            <person name="Cichocki N."/>
            <person name="Veneault-Fourrey C."/>
            <person name="LaButti K."/>
            <person name="Lindquist E.A."/>
            <person name="Lipzen A."/>
            <person name="Lundell T."/>
            <person name="Morin E."/>
            <person name="Murat C."/>
            <person name="Riley R."/>
            <person name="Ohm R."/>
            <person name="Sun H."/>
            <person name="Tunlid A."/>
            <person name="Henrissat B."/>
            <person name="Grigoriev I.V."/>
            <person name="Hibbett D.S."/>
            <person name="Martin F."/>
        </authorList>
    </citation>
    <scope>NUCLEOTIDE SEQUENCE [LARGE SCALE GENOMIC DNA]</scope>
    <source>
        <strain evidence="2">ATCC 200175</strain>
    </source>
</reference>
<gene>
    <name evidence="1" type="ORF">PAXINDRAFT_18578</name>
</gene>
<dbReference type="EMBL" id="KN819658">
    <property type="protein sequence ID" value="KIJ08283.1"/>
    <property type="molecule type" value="Genomic_DNA"/>
</dbReference>
<dbReference type="Proteomes" id="UP000053647">
    <property type="component" value="Unassembled WGS sequence"/>
</dbReference>
<dbReference type="AlphaFoldDB" id="A0A0C9TB62"/>
<dbReference type="OrthoDB" id="2702984at2759"/>
<organism evidence="1 2">
    <name type="scientific">Paxillus involutus ATCC 200175</name>
    <dbReference type="NCBI Taxonomy" id="664439"/>
    <lineage>
        <taxon>Eukaryota</taxon>
        <taxon>Fungi</taxon>
        <taxon>Dikarya</taxon>
        <taxon>Basidiomycota</taxon>
        <taxon>Agaricomycotina</taxon>
        <taxon>Agaricomycetes</taxon>
        <taxon>Agaricomycetidae</taxon>
        <taxon>Boletales</taxon>
        <taxon>Paxilineae</taxon>
        <taxon>Paxillaceae</taxon>
        <taxon>Paxillus</taxon>
    </lineage>
</organism>
<evidence type="ECO:0000313" key="1">
    <source>
        <dbReference type="EMBL" id="KIJ08283.1"/>
    </source>
</evidence>
<keyword evidence="2" id="KW-1185">Reference proteome</keyword>
<name>A0A0C9TB62_PAXIN</name>
<dbReference type="Gene3D" id="1.10.1280.10">
    <property type="entry name" value="Di-copper center containing domain from catechol oxidase"/>
    <property type="match status" value="1"/>
</dbReference>
<reference evidence="1 2" key="1">
    <citation type="submission" date="2014-06" db="EMBL/GenBank/DDBJ databases">
        <authorList>
            <consortium name="DOE Joint Genome Institute"/>
            <person name="Kuo A."/>
            <person name="Kohler A."/>
            <person name="Nagy L.G."/>
            <person name="Floudas D."/>
            <person name="Copeland A."/>
            <person name="Barry K.W."/>
            <person name="Cichocki N."/>
            <person name="Veneault-Fourrey C."/>
            <person name="LaButti K."/>
            <person name="Lindquist E.A."/>
            <person name="Lipzen A."/>
            <person name="Lundell T."/>
            <person name="Morin E."/>
            <person name="Murat C."/>
            <person name="Sun H."/>
            <person name="Tunlid A."/>
            <person name="Henrissat B."/>
            <person name="Grigoriev I.V."/>
            <person name="Hibbett D.S."/>
            <person name="Martin F."/>
            <person name="Nordberg H.P."/>
            <person name="Cantor M.N."/>
            <person name="Hua S.X."/>
        </authorList>
    </citation>
    <scope>NUCLEOTIDE SEQUENCE [LARGE SCALE GENOMIC DNA]</scope>
    <source>
        <strain evidence="1 2">ATCC 200175</strain>
    </source>
</reference>
<dbReference type="InterPro" id="IPR008922">
    <property type="entry name" value="Di-copper_centre_dom_sf"/>
</dbReference>
<accession>A0A0C9TB62</accession>